<evidence type="ECO:0000313" key="3">
    <source>
        <dbReference type="EMBL" id="GJJ77327.1"/>
    </source>
</evidence>
<dbReference type="Gene3D" id="1.10.510.10">
    <property type="entry name" value="Transferase(Phosphotransferase) domain 1"/>
    <property type="match status" value="1"/>
</dbReference>
<comment type="caution">
    <text evidence="3">The sequence shown here is derived from an EMBL/GenBank/DDBJ whole genome shotgun (WGS) entry which is preliminary data.</text>
</comment>
<feature type="compositionally biased region" description="Basic and acidic residues" evidence="1">
    <location>
        <begin position="65"/>
        <end position="76"/>
    </location>
</feature>
<feature type="region of interest" description="Disordered" evidence="1">
    <location>
        <begin position="20"/>
        <end position="44"/>
    </location>
</feature>
<sequence>MTMLPGQPPFELYQQTDSVDMDSAPGLSHTGPMAGDSDSMEMDSRPLEDHQIHIQAHRMQLQAEQNRRQQQQEHQGHQTQQRLTEQRQIPQQQEYSALRQHPSVPRSVQQQEQQRHHWHSLAPTTETSYETDMPSLSYSEDHSTSSIASSQTGTQMAPRQGHVQYFQGPGMETDRPGLGVGNVWMQAGAAGLDGPDQDHEYFFASVPNTTAPNVTPLAYMEVDEFLNVKTLTKGGNGEIQQAYWPAKKTLVILKSLLSTKYSVAKLTAMFDKEVEVMHRCGDHDNIVKFYGIATRKQYPQDLEGQGQQPQMRFERHMVMSYYEHGDLTNLISPRSRSTPPLPVNLVDKLYLAMDIALGLEHLLRCGFHHGDLHPKNILIDDRTSLHGRPHGEVGRYQARLTDFGLRRIRDYKNQVSSQQFGGVWQFMAPERMCRDVDRPRYNLACDIFALGVIYWFMMAGRYPFKDPSAYTPGAREGRIDGTPDWYYAVYDQAWSENPKERQQDLQEIIRVFQLNLGIPTTQQSPVSPMPQHLLGQTPYMSPPYSHDSPTYAPSLTTFEGTRAHNIYPSAVGTPRGGSSMMTPTIVALSAFYGDAAGSHLPSPGPSTATSTSTSSSTRSLNPNHPRNKKATVPNGMQSRILQRPR</sequence>
<dbReference type="OrthoDB" id="2441994at2759"/>
<feature type="compositionally biased region" description="Polar residues" evidence="1">
    <location>
        <begin position="122"/>
        <end position="157"/>
    </location>
</feature>
<reference evidence="3" key="2">
    <citation type="journal article" date="2022" name="Microbiol. Resour. Announc.">
        <title>Whole-Genome Sequence of Entomortierella parvispora E1425, a Mucoromycotan Fungus Associated with Burkholderiaceae-Related Endosymbiotic Bacteria.</title>
        <authorList>
            <person name="Herlambang A."/>
            <person name="Guo Y."/>
            <person name="Takashima Y."/>
            <person name="Narisawa K."/>
            <person name="Ohta H."/>
            <person name="Nishizawa T."/>
        </authorList>
    </citation>
    <scope>NUCLEOTIDE SEQUENCE</scope>
    <source>
        <strain evidence="3">E1425</strain>
    </source>
</reference>
<dbReference type="CDD" id="cd00180">
    <property type="entry name" value="PKc"/>
    <property type="match status" value="1"/>
</dbReference>
<dbReference type="AlphaFoldDB" id="A0A9P3HJA8"/>
<feature type="region of interest" description="Disordered" evidence="1">
    <location>
        <begin position="600"/>
        <end position="645"/>
    </location>
</feature>
<dbReference type="InterPro" id="IPR011009">
    <property type="entry name" value="Kinase-like_dom_sf"/>
</dbReference>
<gene>
    <name evidence="3" type="ORF">EMPS_09686</name>
</gene>
<keyword evidence="4" id="KW-1185">Reference proteome</keyword>
<evidence type="ECO:0000313" key="4">
    <source>
        <dbReference type="Proteomes" id="UP000827284"/>
    </source>
</evidence>
<feature type="compositionally biased region" description="Polar residues" evidence="1">
    <location>
        <begin position="82"/>
        <end position="95"/>
    </location>
</feature>
<reference evidence="3" key="1">
    <citation type="submission" date="2021-11" db="EMBL/GenBank/DDBJ databases">
        <authorList>
            <person name="Herlambang A."/>
            <person name="Guo Y."/>
            <person name="Takashima Y."/>
            <person name="Nishizawa T."/>
        </authorList>
    </citation>
    <scope>NUCLEOTIDE SEQUENCE</scope>
    <source>
        <strain evidence="3">E1425</strain>
    </source>
</reference>
<dbReference type="GO" id="GO:0005524">
    <property type="term" value="F:ATP binding"/>
    <property type="evidence" value="ECO:0007669"/>
    <property type="project" value="InterPro"/>
</dbReference>
<evidence type="ECO:0000256" key="1">
    <source>
        <dbReference type="SAM" id="MobiDB-lite"/>
    </source>
</evidence>
<proteinExistence type="predicted"/>
<dbReference type="PANTHER" id="PTHR44329:SF289">
    <property type="entry name" value="SERINE_THREONINE-PROTEIN KINASE VIK"/>
    <property type="match status" value="1"/>
</dbReference>
<dbReference type="EMBL" id="BQFW01000013">
    <property type="protein sequence ID" value="GJJ77327.1"/>
    <property type="molecule type" value="Genomic_DNA"/>
</dbReference>
<dbReference type="Proteomes" id="UP000827284">
    <property type="component" value="Unassembled WGS sequence"/>
</dbReference>
<dbReference type="InterPro" id="IPR001245">
    <property type="entry name" value="Ser-Thr/Tyr_kinase_cat_dom"/>
</dbReference>
<feature type="region of interest" description="Disordered" evidence="1">
    <location>
        <begin position="59"/>
        <end position="158"/>
    </location>
</feature>
<organism evidence="3 4">
    <name type="scientific">Entomortierella parvispora</name>
    <dbReference type="NCBI Taxonomy" id="205924"/>
    <lineage>
        <taxon>Eukaryota</taxon>
        <taxon>Fungi</taxon>
        <taxon>Fungi incertae sedis</taxon>
        <taxon>Mucoromycota</taxon>
        <taxon>Mortierellomycotina</taxon>
        <taxon>Mortierellomycetes</taxon>
        <taxon>Mortierellales</taxon>
        <taxon>Mortierellaceae</taxon>
        <taxon>Entomortierella</taxon>
    </lineage>
</organism>
<feature type="compositionally biased region" description="Polar residues" evidence="1">
    <location>
        <begin position="634"/>
        <end position="645"/>
    </location>
</feature>
<evidence type="ECO:0000259" key="2">
    <source>
        <dbReference type="PROSITE" id="PS50011"/>
    </source>
</evidence>
<dbReference type="InterPro" id="IPR000719">
    <property type="entry name" value="Prot_kinase_dom"/>
</dbReference>
<dbReference type="GO" id="GO:0004674">
    <property type="term" value="F:protein serine/threonine kinase activity"/>
    <property type="evidence" value="ECO:0007669"/>
    <property type="project" value="TreeGrafter"/>
</dbReference>
<dbReference type="PROSITE" id="PS50011">
    <property type="entry name" value="PROTEIN_KINASE_DOM"/>
    <property type="match status" value="1"/>
</dbReference>
<feature type="domain" description="Protein kinase" evidence="2">
    <location>
        <begin position="225"/>
        <end position="513"/>
    </location>
</feature>
<name>A0A9P3HJA8_9FUNG</name>
<dbReference type="Pfam" id="PF07714">
    <property type="entry name" value="PK_Tyr_Ser-Thr"/>
    <property type="match status" value="1"/>
</dbReference>
<protein>
    <recommendedName>
        <fullName evidence="2">Protein kinase domain-containing protein</fullName>
    </recommendedName>
</protein>
<feature type="compositionally biased region" description="Low complexity" evidence="1">
    <location>
        <begin position="605"/>
        <end position="619"/>
    </location>
</feature>
<accession>A0A9P3HJA8</accession>
<dbReference type="InterPro" id="IPR051681">
    <property type="entry name" value="Ser/Thr_Kinases-Pseudokinases"/>
</dbReference>
<dbReference type="SUPFAM" id="SSF56112">
    <property type="entry name" value="Protein kinase-like (PK-like)"/>
    <property type="match status" value="1"/>
</dbReference>
<dbReference type="PANTHER" id="PTHR44329">
    <property type="entry name" value="SERINE/THREONINE-PROTEIN KINASE TNNI3K-RELATED"/>
    <property type="match status" value="1"/>
</dbReference>